<evidence type="ECO:0008006" key="5">
    <source>
        <dbReference type="Google" id="ProtNLM"/>
    </source>
</evidence>
<gene>
    <name evidence="3" type="ORF">CNR27_02590</name>
</gene>
<evidence type="ECO:0000313" key="3">
    <source>
        <dbReference type="EMBL" id="ATD66476.1"/>
    </source>
</evidence>
<protein>
    <recommendedName>
        <fullName evidence="5">DUF4168 domain-containing protein</fullName>
    </recommendedName>
</protein>
<dbReference type="PROSITE" id="PS51257">
    <property type="entry name" value="PROKAR_LIPOPROTEIN"/>
    <property type="match status" value="1"/>
</dbReference>
<feature type="region of interest" description="Disordered" evidence="1">
    <location>
        <begin position="27"/>
        <end position="66"/>
    </location>
</feature>
<dbReference type="AlphaFoldDB" id="A0A290XC08"/>
<evidence type="ECO:0000256" key="2">
    <source>
        <dbReference type="SAM" id="SignalP"/>
    </source>
</evidence>
<feature type="chain" id="PRO_5012538753" description="DUF4168 domain-containing protein" evidence="2">
    <location>
        <begin position="30"/>
        <end position="164"/>
    </location>
</feature>
<dbReference type="RefSeq" id="WP_096296805.1">
    <property type="nucleotide sequence ID" value="NZ_CP023406.1"/>
</dbReference>
<dbReference type="Proteomes" id="UP000218968">
    <property type="component" value="Chromosome"/>
</dbReference>
<sequence>MALASTRSIARLLAPAVLVVAACSPAPQAQPDAVETRPVEDTRTQPTEAAQAQMEADPGPVEAPLTGDAASAMLSQIAGIAGAMHAAAKLCDPSVSDAQLTEAKNGLRREFIGMGGDAHTFDSEFLSAYSKTTTQFTEAAPPQQKQMCDELEAMASQTLPPPAN</sequence>
<proteinExistence type="predicted"/>
<keyword evidence="4" id="KW-1185">Reference proteome</keyword>
<dbReference type="OrthoDB" id="5975936at2"/>
<keyword evidence="2" id="KW-0732">Signal</keyword>
<name>A0A290XC08_9GAMM</name>
<accession>A0A290XC08</accession>
<feature type="compositionally biased region" description="Basic and acidic residues" evidence="1">
    <location>
        <begin position="34"/>
        <end position="43"/>
    </location>
</feature>
<dbReference type="EMBL" id="CP023406">
    <property type="protein sequence ID" value="ATD66476.1"/>
    <property type="molecule type" value="Genomic_DNA"/>
</dbReference>
<evidence type="ECO:0000256" key="1">
    <source>
        <dbReference type="SAM" id="MobiDB-lite"/>
    </source>
</evidence>
<reference evidence="4" key="1">
    <citation type="submission" date="2017-09" db="EMBL/GenBank/DDBJ databases">
        <title>Luteimonas liuhanmingii sp.nov., isolated from the intestinal contents of Tibetan Plateau Pika in Yushu, Qinghai Province, China.</title>
        <authorList>
            <person name="Gui Z."/>
        </authorList>
    </citation>
    <scope>NUCLEOTIDE SEQUENCE [LARGE SCALE GENOMIC DNA]</scope>
    <source>
        <strain evidence="4">100111</strain>
    </source>
</reference>
<dbReference type="KEGG" id="lum:CNR27_02590"/>
<evidence type="ECO:0000313" key="4">
    <source>
        <dbReference type="Proteomes" id="UP000218968"/>
    </source>
</evidence>
<feature type="signal peptide" evidence="2">
    <location>
        <begin position="1"/>
        <end position="29"/>
    </location>
</feature>
<organism evidence="3 4">
    <name type="scientific">Luteimonas chenhongjianii</name>
    <dbReference type="NCBI Taxonomy" id="2006110"/>
    <lineage>
        <taxon>Bacteria</taxon>
        <taxon>Pseudomonadati</taxon>
        <taxon>Pseudomonadota</taxon>
        <taxon>Gammaproteobacteria</taxon>
        <taxon>Lysobacterales</taxon>
        <taxon>Lysobacteraceae</taxon>
        <taxon>Luteimonas</taxon>
    </lineage>
</organism>